<dbReference type="GO" id="GO:0016020">
    <property type="term" value="C:membrane"/>
    <property type="evidence" value="ECO:0007669"/>
    <property type="project" value="UniProtKB-SubCell"/>
</dbReference>
<sequence length="384" mass="44037">MHNTCDILILTAHFGSGHLSVSKAIEGYIQDKDNRIKVHIVDMYEVIRPVLHTWMYKGFQFLIKYAVPVYNYDYYKKNNSEGYNKLHTCKSSLKRLAEYLQEVQPSLIISTFPTCSSYITAYKKQYDNDIPLITCITDVVKGNEWVNHGDNQYYVVATHDVEDSLVQKGIKSQQVLTAGIPIRPEFLQPKDALTLRQVQGIAADEFVILMMGGGLGLIPDTEDFYQWIEEHTSIRLYIITGHNEELYKKIEPYNNGRNIHVLAYTDQIADMMAYADLLITKPGGITLFEALSSHLPFIIYKPILGQECENGKYIADKKLGMIVQSETALKSAITQFMEDERMRQDVLRHIEKERHQIDMEAMVQYILDILDVAAENRGEKNVGH</sequence>
<comment type="similarity">
    <text evidence="2">Belongs to the glycosyltransferase 28 family.</text>
</comment>
<evidence type="ECO:0000259" key="5">
    <source>
        <dbReference type="Pfam" id="PF04101"/>
    </source>
</evidence>
<reference evidence="7" key="1">
    <citation type="submission" date="2020-07" db="EMBL/GenBank/DDBJ databases">
        <title>Vallitalea pronyensis genome.</title>
        <authorList>
            <person name="Postec A."/>
        </authorList>
    </citation>
    <scope>NUCLEOTIDE SEQUENCE</scope>
    <source>
        <strain evidence="7">FatNI3</strain>
    </source>
</reference>
<keyword evidence="3" id="KW-0328">Glycosyltransferase</keyword>
<dbReference type="InterPro" id="IPR009695">
    <property type="entry name" value="Diacylglyc_glucosyltr_N"/>
</dbReference>
<evidence type="ECO:0000256" key="4">
    <source>
        <dbReference type="ARBA" id="ARBA00022679"/>
    </source>
</evidence>
<dbReference type="GO" id="GO:0016758">
    <property type="term" value="F:hexosyltransferase activity"/>
    <property type="evidence" value="ECO:0007669"/>
    <property type="project" value="InterPro"/>
</dbReference>
<accession>A0A8J8MHT1</accession>
<evidence type="ECO:0000256" key="2">
    <source>
        <dbReference type="ARBA" id="ARBA00006962"/>
    </source>
</evidence>
<dbReference type="RefSeq" id="WP_212697013.1">
    <property type="nucleotide sequence ID" value="NZ_CP058649.1"/>
</dbReference>
<gene>
    <name evidence="7" type="ORF">HZI73_04205</name>
</gene>
<dbReference type="Pfam" id="PF04101">
    <property type="entry name" value="Glyco_tran_28_C"/>
    <property type="match status" value="1"/>
</dbReference>
<evidence type="ECO:0000313" key="7">
    <source>
        <dbReference type="EMBL" id="QUI21543.1"/>
    </source>
</evidence>
<name>A0A8J8MHT1_9FIRM</name>
<evidence type="ECO:0000313" key="8">
    <source>
        <dbReference type="Proteomes" id="UP000683246"/>
    </source>
</evidence>
<keyword evidence="8" id="KW-1185">Reference proteome</keyword>
<dbReference type="Pfam" id="PF06925">
    <property type="entry name" value="MGDG_synth"/>
    <property type="match status" value="1"/>
</dbReference>
<dbReference type="Proteomes" id="UP000683246">
    <property type="component" value="Chromosome"/>
</dbReference>
<proteinExistence type="inferred from homology"/>
<dbReference type="EMBL" id="CP058649">
    <property type="protein sequence ID" value="QUI21543.1"/>
    <property type="molecule type" value="Genomic_DNA"/>
</dbReference>
<organism evidence="7 8">
    <name type="scientific">Vallitalea pronyensis</name>
    <dbReference type="NCBI Taxonomy" id="1348613"/>
    <lineage>
        <taxon>Bacteria</taxon>
        <taxon>Bacillati</taxon>
        <taxon>Bacillota</taxon>
        <taxon>Clostridia</taxon>
        <taxon>Lachnospirales</taxon>
        <taxon>Vallitaleaceae</taxon>
        <taxon>Vallitalea</taxon>
    </lineage>
</organism>
<dbReference type="Gene3D" id="3.40.50.2000">
    <property type="entry name" value="Glycogen Phosphorylase B"/>
    <property type="match status" value="1"/>
</dbReference>
<evidence type="ECO:0000256" key="1">
    <source>
        <dbReference type="ARBA" id="ARBA00004370"/>
    </source>
</evidence>
<dbReference type="KEGG" id="vpy:HZI73_04205"/>
<dbReference type="GO" id="GO:0009247">
    <property type="term" value="P:glycolipid biosynthetic process"/>
    <property type="evidence" value="ECO:0007669"/>
    <property type="project" value="InterPro"/>
</dbReference>
<keyword evidence="4" id="KW-0808">Transferase</keyword>
<evidence type="ECO:0000256" key="3">
    <source>
        <dbReference type="ARBA" id="ARBA00022676"/>
    </source>
</evidence>
<dbReference type="InterPro" id="IPR007235">
    <property type="entry name" value="Glyco_trans_28_C"/>
</dbReference>
<evidence type="ECO:0000259" key="6">
    <source>
        <dbReference type="Pfam" id="PF06925"/>
    </source>
</evidence>
<dbReference type="PANTHER" id="PTHR43025">
    <property type="entry name" value="MONOGALACTOSYLDIACYLGLYCEROL SYNTHASE"/>
    <property type="match status" value="1"/>
</dbReference>
<comment type="subcellular location">
    <subcellularLocation>
        <location evidence="1">Membrane</location>
    </subcellularLocation>
</comment>
<dbReference type="SUPFAM" id="SSF53756">
    <property type="entry name" value="UDP-Glycosyltransferase/glycogen phosphorylase"/>
    <property type="match status" value="1"/>
</dbReference>
<dbReference type="AlphaFoldDB" id="A0A8J8MHT1"/>
<feature type="domain" description="Diacylglycerol glucosyltransferase N-terminal" evidence="6">
    <location>
        <begin position="18"/>
        <end position="182"/>
    </location>
</feature>
<dbReference type="InterPro" id="IPR050519">
    <property type="entry name" value="Glycosyltransf_28_UgtP"/>
</dbReference>
<feature type="domain" description="Glycosyl transferase family 28 C-terminal" evidence="5">
    <location>
        <begin position="228"/>
        <end position="338"/>
    </location>
</feature>
<protein>
    <submittedName>
        <fullName evidence="7">Glycosyltransferase</fullName>
    </submittedName>
</protein>
<dbReference type="PANTHER" id="PTHR43025:SF3">
    <property type="entry name" value="MONOGALACTOSYLDIACYLGLYCEROL SYNTHASE 1, CHLOROPLASTIC"/>
    <property type="match status" value="1"/>
</dbReference>